<sequence length="288" mass="32087">MTSNMKKPLVITAMIAVAVAMGWQPAKAQLRLPPASSSQTVTQSLGISTVTLTYSRPNLNGRKIFGGLEPYDQVWRTGANGIPKLTFDGAVTIAGTKVDAGTYGLLTIPGTDKWTVILSKNSEQWGAYTYKQEEDLFRFEVKPEQLDKPVETFTISFSDVKPQSARLNIAWENTKISFDLMVDQDAEIMASIDEAMKSEKKPYFQAAQYYYNNDKDIQKALEWANEADQAAANPAPYIKYWRARIHLKAGDKRGAIRIARQGVEIAKQQNNPEYVKLNGQVIAEAAQQ</sequence>
<dbReference type="Pfam" id="PF11138">
    <property type="entry name" value="DUF2911"/>
    <property type="match status" value="1"/>
</dbReference>
<feature type="chain" id="PRO_5037042475" description="DUF2911 domain-containing protein" evidence="1">
    <location>
        <begin position="29"/>
        <end position="288"/>
    </location>
</feature>
<keyword evidence="1" id="KW-0732">Signal</keyword>
<accession>A0A917HM10</accession>
<protein>
    <recommendedName>
        <fullName evidence="4">DUF2911 domain-containing protein</fullName>
    </recommendedName>
</protein>
<gene>
    <name evidence="2" type="ORF">GCM10007415_14670</name>
</gene>
<name>A0A917HM10_9SPHI</name>
<evidence type="ECO:0000313" key="3">
    <source>
        <dbReference type="Proteomes" id="UP000660862"/>
    </source>
</evidence>
<evidence type="ECO:0000256" key="1">
    <source>
        <dbReference type="SAM" id="SignalP"/>
    </source>
</evidence>
<dbReference type="AlphaFoldDB" id="A0A917HM10"/>
<dbReference type="Proteomes" id="UP000660862">
    <property type="component" value="Unassembled WGS sequence"/>
</dbReference>
<reference evidence="2" key="2">
    <citation type="submission" date="2020-09" db="EMBL/GenBank/DDBJ databases">
        <authorList>
            <person name="Sun Q."/>
            <person name="Zhou Y."/>
        </authorList>
    </citation>
    <scope>NUCLEOTIDE SEQUENCE</scope>
    <source>
        <strain evidence="2">CGMCC 1.12195</strain>
    </source>
</reference>
<evidence type="ECO:0008006" key="4">
    <source>
        <dbReference type="Google" id="ProtNLM"/>
    </source>
</evidence>
<reference evidence="2" key="1">
    <citation type="journal article" date="2014" name="Int. J. Syst. Evol. Microbiol.">
        <title>Complete genome sequence of Corynebacterium casei LMG S-19264T (=DSM 44701T), isolated from a smear-ripened cheese.</title>
        <authorList>
            <consortium name="US DOE Joint Genome Institute (JGI-PGF)"/>
            <person name="Walter F."/>
            <person name="Albersmeier A."/>
            <person name="Kalinowski J."/>
            <person name="Ruckert C."/>
        </authorList>
    </citation>
    <scope>NUCLEOTIDE SEQUENCE</scope>
    <source>
        <strain evidence="2">CGMCC 1.12195</strain>
    </source>
</reference>
<organism evidence="2 3">
    <name type="scientific">Parapedobacter pyrenivorans</name>
    <dbReference type="NCBI Taxonomy" id="1305674"/>
    <lineage>
        <taxon>Bacteria</taxon>
        <taxon>Pseudomonadati</taxon>
        <taxon>Bacteroidota</taxon>
        <taxon>Sphingobacteriia</taxon>
        <taxon>Sphingobacteriales</taxon>
        <taxon>Sphingobacteriaceae</taxon>
        <taxon>Parapedobacter</taxon>
    </lineage>
</organism>
<keyword evidence="3" id="KW-1185">Reference proteome</keyword>
<proteinExistence type="predicted"/>
<evidence type="ECO:0000313" key="2">
    <source>
        <dbReference type="EMBL" id="GGG82789.1"/>
    </source>
</evidence>
<dbReference type="InterPro" id="IPR021314">
    <property type="entry name" value="DUF2911"/>
</dbReference>
<comment type="caution">
    <text evidence="2">The sequence shown here is derived from an EMBL/GenBank/DDBJ whole genome shotgun (WGS) entry which is preliminary data.</text>
</comment>
<dbReference type="EMBL" id="BMER01000001">
    <property type="protein sequence ID" value="GGG82789.1"/>
    <property type="molecule type" value="Genomic_DNA"/>
</dbReference>
<feature type="signal peptide" evidence="1">
    <location>
        <begin position="1"/>
        <end position="28"/>
    </location>
</feature>